<dbReference type="SUPFAM" id="SSF47413">
    <property type="entry name" value="lambda repressor-like DNA-binding domains"/>
    <property type="match status" value="1"/>
</dbReference>
<dbReference type="InterPro" id="IPR001387">
    <property type="entry name" value="Cro/C1-type_HTH"/>
</dbReference>
<keyword evidence="1" id="KW-0238">DNA-binding</keyword>
<gene>
    <name evidence="3" type="ORF">IFE08_13040</name>
</gene>
<evidence type="ECO:0000256" key="1">
    <source>
        <dbReference type="ARBA" id="ARBA00023125"/>
    </source>
</evidence>
<dbReference type="GO" id="GO:0003700">
    <property type="term" value="F:DNA-binding transcription factor activity"/>
    <property type="evidence" value="ECO:0007669"/>
    <property type="project" value="TreeGrafter"/>
</dbReference>
<dbReference type="GO" id="GO:0003677">
    <property type="term" value="F:DNA binding"/>
    <property type="evidence" value="ECO:0007669"/>
    <property type="project" value="UniProtKB-KW"/>
</dbReference>
<dbReference type="RefSeq" id="WP_020964430.1">
    <property type="nucleotide sequence ID" value="NZ_CP061839.1"/>
</dbReference>
<dbReference type="InterPro" id="IPR050807">
    <property type="entry name" value="TransReg_Diox_bact_type"/>
</dbReference>
<accession>A0A7S6WP25</accession>
<dbReference type="GeneID" id="301089315"/>
<dbReference type="Pfam" id="PF01381">
    <property type="entry name" value="HTH_3"/>
    <property type="match status" value="1"/>
</dbReference>
<reference evidence="3 4" key="1">
    <citation type="submission" date="2020-09" db="EMBL/GenBank/DDBJ databases">
        <title>Characterization of Treponema spp. from bovine digital dermatitis in Korea.</title>
        <authorList>
            <person name="Espiritu H.M."/>
            <person name="Cho Y.I."/>
            <person name="Mamuad L."/>
        </authorList>
    </citation>
    <scope>NUCLEOTIDE SEQUENCE [LARGE SCALE GENOMIC DNA]</scope>
    <source>
        <strain evidence="3 4">KS1</strain>
    </source>
</reference>
<dbReference type="Gene3D" id="1.10.260.40">
    <property type="entry name" value="lambda repressor-like DNA-binding domains"/>
    <property type="match status" value="1"/>
</dbReference>
<dbReference type="InterPro" id="IPR010982">
    <property type="entry name" value="Lambda_DNA-bd_dom_sf"/>
</dbReference>
<proteinExistence type="predicted"/>
<dbReference type="GO" id="GO:0005829">
    <property type="term" value="C:cytosol"/>
    <property type="evidence" value="ECO:0007669"/>
    <property type="project" value="TreeGrafter"/>
</dbReference>
<dbReference type="SMART" id="SM00530">
    <property type="entry name" value="HTH_XRE"/>
    <property type="match status" value="1"/>
</dbReference>
<dbReference type="CDD" id="cd00093">
    <property type="entry name" value="HTH_XRE"/>
    <property type="match status" value="1"/>
</dbReference>
<dbReference type="PANTHER" id="PTHR46797">
    <property type="entry name" value="HTH-TYPE TRANSCRIPTIONAL REGULATOR"/>
    <property type="match status" value="1"/>
</dbReference>
<dbReference type="PANTHER" id="PTHR46797:SF1">
    <property type="entry name" value="METHYLPHOSPHONATE SYNTHASE"/>
    <property type="match status" value="1"/>
</dbReference>
<dbReference type="Proteomes" id="UP000593915">
    <property type="component" value="Chromosome"/>
</dbReference>
<feature type="domain" description="HTH cro/C1-type" evidence="2">
    <location>
        <begin position="13"/>
        <end position="67"/>
    </location>
</feature>
<evidence type="ECO:0000313" key="4">
    <source>
        <dbReference type="Proteomes" id="UP000593915"/>
    </source>
</evidence>
<protein>
    <submittedName>
        <fullName evidence="3">Helix-turn-helix transcriptional regulator</fullName>
    </submittedName>
</protein>
<name>A0A7S6WP25_9SPIR</name>
<organism evidence="3 4">
    <name type="scientific">Treponema pedis</name>
    <dbReference type="NCBI Taxonomy" id="409322"/>
    <lineage>
        <taxon>Bacteria</taxon>
        <taxon>Pseudomonadati</taxon>
        <taxon>Spirochaetota</taxon>
        <taxon>Spirochaetia</taxon>
        <taxon>Spirochaetales</taxon>
        <taxon>Treponemataceae</taxon>
        <taxon>Treponema</taxon>
    </lineage>
</organism>
<evidence type="ECO:0000259" key="2">
    <source>
        <dbReference type="PROSITE" id="PS50943"/>
    </source>
</evidence>
<dbReference type="PROSITE" id="PS50943">
    <property type="entry name" value="HTH_CROC1"/>
    <property type="match status" value="1"/>
</dbReference>
<evidence type="ECO:0000313" key="3">
    <source>
        <dbReference type="EMBL" id="QOW60700.1"/>
    </source>
</evidence>
<dbReference type="AlphaFoldDB" id="A0A7S6WP25"/>
<dbReference type="EMBL" id="CP061839">
    <property type="protein sequence ID" value="QOW60700.1"/>
    <property type="molecule type" value="Genomic_DNA"/>
</dbReference>
<sequence length="110" mass="12687">MNYDFTAILAKNIRKIRNKLNISQMELALRAGVSIAFINSIENRQKWVSAKTLTKLSAALGVLPYELFLTDDIKKDDLQLIAGNHMEMLTEMQDILARYTKNIDMDKLRR</sequence>